<dbReference type="InterPro" id="IPR012347">
    <property type="entry name" value="Ferritin-like"/>
</dbReference>
<dbReference type="Proteomes" id="UP001596137">
    <property type="component" value="Unassembled WGS sequence"/>
</dbReference>
<gene>
    <name evidence="3" type="ORF">ACFP1K_24940</name>
</gene>
<feature type="region of interest" description="Disordered" evidence="1">
    <location>
        <begin position="135"/>
        <end position="157"/>
    </location>
</feature>
<protein>
    <submittedName>
        <fullName evidence="3">Ferritin-like domain-containing protein</fullName>
    </submittedName>
</protein>
<accession>A0ABW1NPI8</accession>
<dbReference type="CDD" id="cd00657">
    <property type="entry name" value="Ferritin_like"/>
    <property type="match status" value="1"/>
</dbReference>
<reference evidence="4" key="1">
    <citation type="journal article" date="2019" name="Int. J. Syst. Evol. Microbiol.">
        <title>The Global Catalogue of Microorganisms (GCM) 10K type strain sequencing project: providing services to taxonomists for standard genome sequencing and annotation.</title>
        <authorList>
            <consortium name="The Broad Institute Genomics Platform"/>
            <consortium name="The Broad Institute Genome Sequencing Center for Infectious Disease"/>
            <person name="Wu L."/>
            <person name="Ma J."/>
        </authorList>
    </citation>
    <scope>NUCLEOTIDE SEQUENCE [LARGE SCALE GENOMIC DNA]</scope>
    <source>
        <strain evidence="4">JCM 30346</strain>
    </source>
</reference>
<evidence type="ECO:0000259" key="2">
    <source>
        <dbReference type="Pfam" id="PF14530"/>
    </source>
</evidence>
<evidence type="ECO:0000256" key="1">
    <source>
        <dbReference type="SAM" id="MobiDB-lite"/>
    </source>
</evidence>
<feature type="compositionally biased region" description="Low complexity" evidence="1">
    <location>
        <begin position="146"/>
        <end position="157"/>
    </location>
</feature>
<organism evidence="3 4">
    <name type="scientific">Sphaerisporangium aureirubrum</name>
    <dbReference type="NCBI Taxonomy" id="1544736"/>
    <lineage>
        <taxon>Bacteria</taxon>
        <taxon>Bacillati</taxon>
        <taxon>Actinomycetota</taxon>
        <taxon>Actinomycetes</taxon>
        <taxon>Streptosporangiales</taxon>
        <taxon>Streptosporangiaceae</taxon>
        <taxon>Sphaerisporangium</taxon>
    </lineage>
</organism>
<sequence length="157" mass="16539">MTDPPAGLNKVLEAEHAAVYAYGVVGARTGGTQRSSAAAGFNAHRARRDQIRGLIMARGGTPAEAGASYELPFPVVTGADAARLAAFVEDRVTAAYLELASVDDFSLRRLAALAMQECTVRAYAWRPAIAAFPGWPSRDPSPSPSRPSTTPPVSLNQ</sequence>
<dbReference type="SUPFAM" id="SSF47240">
    <property type="entry name" value="Ferritin-like"/>
    <property type="match status" value="1"/>
</dbReference>
<dbReference type="Pfam" id="PF14530">
    <property type="entry name" value="DUF4439"/>
    <property type="match status" value="1"/>
</dbReference>
<dbReference type="InterPro" id="IPR029447">
    <property type="entry name" value="DUF4439"/>
</dbReference>
<evidence type="ECO:0000313" key="3">
    <source>
        <dbReference type="EMBL" id="MFC6084427.1"/>
    </source>
</evidence>
<dbReference type="RefSeq" id="WP_380757470.1">
    <property type="nucleotide sequence ID" value="NZ_JBHSRF010000042.1"/>
</dbReference>
<dbReference type="Gene3D" id="1.20.1260.10">
    <property type="match status" value="1"/>
</dbReference>
<evidence type="ECO:0000313" key="4">
    <source>
        <dbReference type="Proteomes" id="UP001596137"/>
    </source>
</evidence>
<feature type="domain" description="DUF4439" evidence="2">
    <location>
        <begin position="8"/>
        <end position="136"/>
    </location>
</feature>
<dbReference type="InterPro" id="IPR009078">
    <property type="entry name" value="Ferritin-like_SF"/>
</dbReference>
<name>A0ABW1NPI8_9ACTN</name>
<dbReference type="EMBL" id="JBHSRF010000042">
    <property type="protein sequence ID" value="MFC6084427.1"/>
    <property type="molecule type" value="Genomic_DNA"/>
</dbReference>
<comment type="caution">
    <text evidence="3">The sequence shown here is derived from an EMBL/GenBank/DDBJ whole genome shotgun (WGS) entry which is preliminary data.</text>
</comment>
<proteinExistence type="predicted"/>
<keyword evidence="4" id="KW-1185">Reference proteome</keyword>